<sequence length="172" mass="20484">MISNISIFAKDDKMQVSDKFNQIVAKMDYLKNKRNHLVHSSKIAEDEKKFLETYIKIEKYNESNIYLKDDKVNIKRKLNQNNFDFEMVKDIFEIREELVDLEIEDLSINNIESSYIFESTFFADVLDDVNFAKKQNLQKKRNSKSLESENVYKDKKKLLNTDIKTKFDMVTL</sequence>
<reference evidence="15 16" key="3">
    <citation type="submission" date="2019-12" db="EMBL/GenBank/DDBJ databases">
        <authorList>
            <consortium name="Pathogen Informatics"/>
        </authorList>
    </citation>
    <scope>NUCLEOTIDE SEQUENCE [LARGE SCALE GENOMIC DNA]</scope>
    <source>
        <strain evidence="9 22">MOS105</strain>
        <strain evidence="10">NCTC13131</strain>
        <strain evidence="2 18">S040_N01_C01</strain>
        <strain evidence="3 16">S087_N01_C01</strain>
        <strain evidence="8 21">SG160</strain>
        <strain evidence="6 20">T012_N10_C04</strain>
        <strain evidence="4 15">T012_N16_C08</strain>
        <strain evidence="5 17">T065_N03_C06</strain>
        <strain evidence="7 19">T197_A02_C01</strain>
    </source>
</reference>
<evidence type="ECO:0000313" key="18">
    <source>
        <dbReference type="Proteomes" id="UP000443708"/>
    </source>
</evidence>
<dbReference type="EMBL" id="CACTPI010000002">
    <property type="protein sequence ID" value="CAA4084853.1"/>
    <property type="molecule type" value="Genomic_DNA"/>
</dbReference>
<dbReference type="RefSeq" id="WP_000624990.1">
    <property type="nucleotide sequence ID" value="NC_021670.1"/>
</dbReference>
<evidence type="ECO:0000313" key="9">
    <source>
        <dbReference type="EMBL" id="CAC8199038.1"/>
    </source>
</evidence>
<evidence type="ECO:0000313" key="3">
    <source>
        <dbReference type="EMBL" id="CAA4094029.1"/>
    </source>
</evidence>
<evidence type="ECO:0000313" key="11">
    <source>
        <dbReference type="EMBL" id="MVI54702.1"/>
    </source>
</evidence>
<dbReference type="EMBL" id="CACTQT010000002">
    <property type="protein sequence ID" value="CAA4357930.1"/>
    <property type="molecule type" value="Genomic_DNA"/>
</dbReference>
<dbReference type="Proteomes" id="UP000443708">
    <property type="component" value="Unassembled WGS sequence"/>
</dbReference>
<gene>
    <name evidence="11" type="ORF">GO793_02360</name>
    <name evidence="12" type="ORF">GO941_03650</name>
    <name evidence="10" type="ORF">NCTC13131_00738</name>
    <name evidence="3" type="ORF">SAMEA1029512_00713</name>
    <name evidence="2" type="ORF">SAMEA1029528_00522</name>
    <name evidence="4" type="ORF">SAMEA2078260_00567</name>
    <name evidence="6" type="ORF">SAMEA2078588_00053</name>
    <name evidence="7" type="ORF">SAMEA2080344_00257</name>
    <name evidence="5" type="ORF">SAMEA2081063_00257</name>
    <name evidence="8" type="ORF">SAMEA4008575_00256</name>
    <name evidence="9" type="ORF">SAMEA70146418_00637</name>
</gene>
<evidence type="ECO:0000313" key="13">
    <source>
        <dbReference type="Proteomes" id="UP000433366"/>
    </source>
</evidence>
<dbReference type="Proteomes" id="UP000459586">
    <property type="component" value="Unassembled WGS sequence"/>
</dbReference>
<dbReference type="EMBL" id="CAIGXB010000001">
    <property type="protein sequence ID" value="CAC5773790.1"/>
    <property type="molecule type" value="Genomic_DNA"/>
</dbReference>
<dbReference type="Proteomes" id="UP000442696">
    <property type="component" value="Unassembled WGS sequence"/>
</dbReference>
<dbReference type="Proteomes" id="UP000442782">
    <property type="component" value="Unassembled WGS sequence"/>
</dbReference>
<evidence type="ECO:0000313" key="10">
    <source>
        <dbReference type="EMBL" id="CAD7353260.1"/>
    </source>
</evidence>
<dbReference type="Proteomes" id="UP000459702">
    <property type="component" value="Unassembled WGS sequence"/>
</dbReference>
<evidence type="ECO:0000313" key="12">
    <source>
        <dbReference type="EMBL" id="MVL44583.1"/>
    </source>
</evidence>
<evidence type="ECO:0000313" key="16">
    <source>
        <dbReference type="Proteomes" id="UP000442782"/>
    </source>
</evidence>
<dbReference type="Proteomes" id="UP000433366">
    <property type="component" value="Unassembled WGS sequence"/>
</dbReference>
<dbReference type="EMBL" id="CACURZ010000001">
    <property type="protein sequence ID" value="CAA6305918.1"/>
    <property type="molecule type" value="Genomic_DNA"/>
</dbReference>
<evidence type="ECO:0000313" key="8">
    <source>
        <dbReference type="EMBL" id="CAC5773790.1"/>
    </source>
</evidence>
<evidence type="ECO:0000313" key="20">
    <source>
        <dbReference type="Proteomes" id="UP000459702"/>
    </source>
</evidence>
<evidence type="ECO:0000313" key="5">
    <source>
        <dbReference type="EMBL" id="CAA4671784.1"/>
    </source>
</evidence>
<evidence type="ECO:0000313" key="1">
    <source>
        <dbReference type="EMBL" id="BAQ25970.1"/>
    </source>
</evidence>
<accession>A0A0C6DXC8</accession>
<evidence type="ECO:0000313" key="22">
    <source>
        <dbReference type="Proteomes" id="UP000507112"/>
    </source>
</evidence>
<evidence type="ECO:0000313" key="6">
    <source>
        <dbReference type="EMBL" id="CAA6035130.1"/>
    </source>
</evidence>
<dbReference type="EMBL" id="WPRH01000171">
    <property type="protein sequence ID" value="MVI54702.1"/>
    <property type="molecule type" value="Genomic_DNA"/>
</dbReference>
<evidence type="ECO:0000313" key="21">
    <source>
        <dbReference type="Proteomes" id="UP000505390"/>
    </source>
</evidence>
<evidence type="ECO:0000313" key="4">
    <source>
        <dbReference type="EMBL" id="CAA4357930.1"/>
    </source>
</evidence>
<dbReference type="EMBL" id="CAIIGD010000002">
    <property type="protein sequence ID" value="CAC8199038.1"/>
    <property type="molecule type" value="Genomic_DNA"/>
</dbReference>
<evidence type="ECO:0000313" key="17">
    <source>
        <dbReference type="Proteomes" id="UP000443506"/>
    </source>
</evidence>
<dbReference type="AlphaFoldDB" id="A0A0C6DXC8"/>
<keyword evidence="1" id="KW-0675">Receptor</keyword>
<evidence type="ECO:0000313" key="19">
    <source>
        <dbReference type="Proteomes" id="UP000459586"/>
    </source>
</evidence>
<organism evidence="1">
    <name type="scientific">Staphylococcus aureus</name>
    <dbReference type="NCBI Taxonomy" id="1280"/>
    <lineage>
        <taxon>Bacteria</taxon>
        <taxon>Bacillati</taxon>
        <taxon>Bacillota</taxon>
        <taxon>Bacilli</taxon>
        <taxon>Bacillales</taxon>
        <taxon>Staphylococcaceae</taxon>
        <taxon>Staphylococcus</taxon>
    </lineage>
</organism>
<evidence type="ECO:0000313" key="2">
    <source>
        <dbReference type="EMBL" id="CAA4084853.1"/>
    </source>
</evidence>
<dbReference type="PATRIC" id="fig|1280.3541.peg.2216"/>
<reference evidence="1" key="1">
    <citation type="submission" date="2014-08" db="EMBL/GenBank/DDBJ databases">
        <title>Comparative genomics of MRSA.</title>
        <authorList>
            <person name="Yamamoto T."/>
        </authorList>
    </citation>
    <scope>NUCLEOTIDE SEQUENCE</scope>
    <source>
        <strain evidence="1">OC3</strain>
    </source>
</reference>
<dbReference type="EMBL" id="CACUNS010000001">
    <property type="protein sequence ID" value="CAA6035130.1"/>
    <property type="molecule type" value="Genomic_DNA"/>
</dbReference>
<dbReference type="Proteomes" id="UP000505390">
    <property type="component" value="Unassembled WGS sequence"/>
</dbReference>
<dbReference type="EMBL" id="WPVZ01000249">
    <property type="protein sequence ID" value="MVL44583.1"/>
    <property type="molecule type" value="Genomic_DNA"/>
</dbReference>
<dbReference type="EMBL" id="UAUZ02000002">
    <property type="protein sequence ID" value="CAD7353260.1"/>
    <property type="molecule type" value="Genomic_DNA"/>
</dbReference>
<protein>
    <submittedName>
        <fullName evidence="1">Ferric hydroxamate receptor 1</fullName>
    </submittedName>
    <submittedName>
        <fullName evidence="2">Pathogenicity island protein</fullName>
    </submittedName>
</protein>
<proteinExistence type="predicted"/>
<dbReference type="EMBL" id="CACTOE010000004">
    <property type="protein sequence ID" value="CAA4094029.1"/>
    <property type="molecule type" value="Genomic_DNA"/>
</dbReference>
<evidence type="ECO:0000313" key="14">
    <source>
        <dbReference type="Proteomes" id="UP000434412"/>
    </source>
</evidence>
<evidence type="ECO:0000313" key="15">
    <source>
        <dbReference type="Proteomes" id="UP000442696"/>
    </source>
</evidence>
<dbReference type="Proteomes" id="UP000443506">
    <property type="component" value="Unassembled WGS sequence"/>
</dbReference>
<evidence type="ECO:0000313" key="7">
    <source>
        <dbReference type="EMBL" id="CAA6305918.1"/>
    </source>
</evidence>
<dbReference type="EMBL" id="AB983198">
    <property type="protein sequence ID" value="BAQ25970.1"/>
    <property type="molecule type" value="Genomic_DNA"/>
</dbReference>
<dbReference type="EMBL" id="CACTWD010000001">
    <property type="protein sequence ID" value="CAA4671784.1"/>
    <property type="molecule type" value="Genomic_DNA"/>
</dbReference>
<dbReference type="Proteomes" id="UP000434412">
    <property type="component" value="Unassembled WGS sequence"/>
</dbReference>
<name>A0A0C6DXC8_STAAU</name>
<dbReference type="Proteomes" id="UP000251686">
    <property type="component" value="Unassembled WGS sequence"/>
</dbReference>
<reference evidence="13 14" key="2">
    <citation type="submission" date="2019-11" db="EMBL/GenBank/DDBJ databases">
        <title>Implementation of targeted gown and glove precautions to prevent Staphylococcus aureus acquisition in community-based nursing homes.</title>
        <authorList>
            <person name="Stine O.C."/>
        </authorList>
    </citation>
    <scope>NUCLEOTIDE SEQUENCE [LARGE SCALE GENOMIC DNA]</scope>
    <source>
        <strain evidence="12 14">S_2023.LVRQ.AN</strain>
        <strain evidence="11 13">S_4031.LGMP.AI</strain>
    </source>
</reference>
<dbReference type="Proteomes" id="UP000507112">
    <property type="component" value="Unassembled WGS sequence"/>
</dbReference>